<feature type="region of interest" description="Disordered" evidence="1">
    <location>
        <begin position="93"/>
        <end position="157"/>
    </location>
</feature>
<dbReference type="EMBL" id="OZ035829">
    <property type="protein sequence ID" value="CAL1610492.1"/>
    <property type="molecule type" value="Genomic_DNA"/>
</dbReference>
<evidence type="ECO:0000256" key="1">
    <source>
        <dbReference type="SAM" id="MobiDB-lite"/>
    </source>
</evidence>
<dbReference type="Proteomes" id="UP001497482">
    <property type="component" value="Chromosome 7"/>
</dbReference>
<feature type="compositionally biased region" description="Basic and acidic residues" evidence="1">
    <location>
        <begin position="103"/>
        <end position="136"/>
    </location>
</feature>
<reference evidence="2 3" key="1">
    <citation type="submission" date="2024-04" db="EMBL/GenBank/DDBJ databases">
        <authorList>
            <person name="Waldvogel A.-M."/>
            <person name="Schoenle A."/>
        </authorList>
    </citation>
    <scope>NUCLEOTIDE SEQUENCE [LARGE SCALE GENOMIC DNA]</scope>
</reference>
<name>A0AAV2MAZ3_KNICA</name>
<feature type="compositionally biased region" description="Polar residues" evidence="1">
    <location>
        <begin position="145"/>
        <end position="157"/>
    </location>
</feature>
<evidence type="ECO:0000313" key="2">
    <source>
        <dbReference type="EMBL" id="CAL1610492.1"/>
    </source>
</evidence>
<evidence type="ECO:0000313" key="3">
    <source>
        <dbReference type="Proteomes" id="UP001497482"/>
    </source>
</evidence>
<organism evidence="2 3">
    <name type="scientific">Knipowitschia caucasica</name>
    <name type="common">Caucasian dwarf goby</name>
    <name type="synonym">Pomatoschistus caucasicus</name>
    <dbReference type="NCBI Taxonomy" id="637954"/>
    <lineage>
        <taxon>Eukaryota</taxon>
        <taxon>Metazoa</taxon>
        <taxon>Chordata</taxon>
        <taxon>Craniata</taxon>
        <taxon>Vertebrata</taxon>
        <taxon>Euteleostomi</taxon>
        <taxon>Actinopterygii</taxon>
        <taxon>Neopterygii</taxon>
        <taxon>Teleostei</taxon>
        <taxon>Neoteleostei</taxon>
        <taxon>Acanthomorphata</taxon>
        <taxon>Gobiaria</taxon>
        <taxon>Gobiiformes</taxon>
        <taxon>Gobioidei</taxon>
        <taxon>Gobiidae</taxon>
        <taxon>Gobiinae</taxon>
        <taxon>Knipowitschia</taxon>
    </lineage>
</organism>
<gene>
    <name evidence="2" type="ORF">KC01_LOCUS37104</name>
</gene>
<keyword evidence="3" id="KW-1185">Reference proteome</keyword>
<proteinExistence type="predicted"/>
<sequence length="157" mass="17100">MSPDICNKWPLEFTSAAAAQGTKRPRPGFEVMEKPRSHLPVDPPPAGGSDRQAVVARGASRALSGLESVTAGGQEEEYMWEDTDCTNMEAGGRTAATVLPRPSFDRPEEQRIRGSEEQRSGGAEEQRIRGSEEQRSKRCLLLTPTRCQGSSRVNSNA</sequence>
<protein>
    <submittedName>
        <fullName evidence="2">Uncharacterized protein</fullName>
    </submittedName>
</protein>
<accession>A0AAV2MAZ3</accession>
<feature type="region of interest" description="Disordered" evidence="1">
    <location>
        <begin position="15"/>
        <end position="52"/>
    </location>
</feature>
<dbReference type="AlphaFoldDB" id="A0AAV2MAZ3"/>